<dbReference type="AlphaFoldDB" id="A0A2W5Z6F6"/>
<feature type="transmembrane region" description="Helical" evidence="7">
    <location>
        <begin position="217"/>
        <end position="244"/>
    </location>
</feature>
<dbReference type="Pfam" id="PF13440">
    <property type="entry name" value="Polysacc_synt_3"/>
    <property type="match status" value="1"/>
</dbReference>
<gene>
    <name evidence="8" type="ORF">DLM65_10155</name>
</gene>
<dbReference type="EMBL" id="QHBU01000196">
    <property type="protein sequence ID" value="PZR79627.1"/>
    <property type="molecule type" value="Genomic_DNA"/>
</dbReference>
<feature type="transmembrane region" description="Helical" evidence="7">
    <location>
        <begin position="287"/>
        <end position="310"/>
    </location>
</feature>
<evidence type="ECO:0000256" key="1">
    <source>
        <dbReference type="ARBA" id="ARBA00004651"/>
    </source>
</evidence>
<organism evidence="8 9">
    <name type="scientific">Candidatus Aeolococcus gillhamiae</name>
    <dbReference type="NCBI Taxonomy" id="3127015"/>
    <lineage>
        <taxon>Bacteria</taxon>
        <taxon>Bacillati</taxon>
        <taxon>Candidatus Dormiibacterota</taxon>
        <taxon>Candidatus Dormibacteria</taxon>
        <taxon>Candidatus Aeolococcales</taxon>
        <taxon>Candidatus Aeolococcaceae</taxon>
        <taxon>Candidatus Aeolococcus</taxon>
    </lineage>
</organism>
<evidence type="ECO:0000256" key="4">
    <source>
        <dbReference type="ARBA" id="ARBA00022692"/>
    </source>
</evidence>
<reference evidence="8 9" key="1">
    <citation type="journal article" date="2017" name="Nature">
        <title>Atmospheric trace gases support primary production in Antarctic desert surface soil.</title>
        <authorList>
            <person name="Ji M."/>
            <person name="Greening C."/>
            <person name="Vanwonterghem I."/>
            <person name="Carere C.R."/>
            <person name="Bay S.K."/>
            <person name="Steen J.A."/>
            <person name="Montgomery K."/>
            <person name="Lines T."/>
            <person name="Beardall J."/>
            <person name="van Dorst J."/>
            <person name="Snape I."/>
            <person name="Stott M.B."/>
            <person name="Hugenholtz P."/>
            <person name="Ferrari B.C."/>
        </authorList>
    </citation>
    <scope>NUCLEOTIDE SEQUENCE [LARGE SCALE GENOMIC DNA]</scope>
    <source>
        <strain evidence="8">RRmetagenome_bin12</strain>
    </source>
</reference>
<dbReference type="PANTHER" id="PTHR30250:SF10">
    <property type="entry name" value="LIPOPOLYSACCHARIDE BIOSYNTHESIS PROTEIN WZXC"/>
    <property type="match status" value="1"/>
</dbReference>
<keyword evidence="6 7" id="KW-0472">Membrane</keyword>
<evidence type="ECO:0000256" key="6">
    <source>
        <dbReference type="ARBA" id="ARBA00023136"/>
    </source>
</evidence>
<protein>
    <recommendedName>
        <fullName evidence="10">Polysaccharide biosynthesis protein C-terminal domain-containing protein</fullName>
    </recommendedName>
</protein>
<evidence type="ECO:0000313" key="8">
    <source>
        <dbReference type="EMBL" id="PZR79627.1"/>
    </source>
</evidence>
<name>A0A2W5Z6F6_9BACT</name>
<feature type="transmembrane region" description="Helical" evidence="7">
    <location>
        <begin position="85"/>
        <end position="107"/>
    </location>
</feature>
<proteinExistence type="inferred from homology"/>
<evidence type="ECO:0000256" key="3">
    <source>
        <dbReference type="ARBA" id="ARBA00022475"/>
    </source>
</evidence>
<comment type="similarity">
    <text evidence="2">Belongs to the polysaccharide synthase family.</text>
</comment>
<comment type="caution">
    <text evidence="8">The sequence shown here is derived from an EMBL/GenBank/DDBJ whole genome shotgun (WGS) entry which is preliminary data.</text>
</comment>
<feature type="transmembrane region" description="Helical" evidence="7">
    <location>
        <begin position="119"/>
        <end position="137"/>
    </location>
</feature>
<feature type="transmembrane region" description="Helical" evidence="7">
    <location>
        <begin position="149"/>
        <end position="168"/>
    </location>
</feature>
<evidence type="ECO:0000313" key="9">
    <source>
        <dbReference type="Proteomes" id="UP000248724"/>
    </source>
</evidence>
<feature type="transmembrane region" description="Helical" evidence="7">
    <location>
        <begin position="411"/>
        <end position="432"/>
    </location>
</feature>
<feature type="transmembrane region" description="Helical" evidence="7">
    <location>
        <begin position="250"/>
        <end position="275"/>
    </location>
</feature>
<dbReference type="InterPro" id="IPR050833">
    <property type="entry name" value="Poly_Biosynth_Transport"/>
</dbReference>
<dbReference type="PANTHER" id="PTHR30250">
    <property type="entry name" value="PST FAMILY PREDICTED COLANIC ACID TRANSPORTER"/>
    <property type="match status" value="1"/>
</dbReference>
<feature type="transmembrane region" description="Helical" evidence="7">
    <location>
        <begin position="380"/>
        <end position="399"/>
    </location>
</feature>
<keyword evidence="4 7" id="KW-0812">Transmembrane</keyword>
<feature type="transmembrane region" description="Helical" evidence="7">
    <location>
        <begin position="330"/>
        <end position="349"/>
    </location>
</feature>
<feature type="transmembrane region" description="Helical" evidence="7">
    <location>
        <begin position="444"/>
        <end position="467"/>
    </location>
</feature>
<dbReference type="Proteomes" id="UP000248724">
    <property type="component" value="Unassembled WGS sequence"/>
</dbReference>
<feature type="transmembrane region" description="Helical" evidence="7">
    <location>
        <begin position="15"/>
        <end position="36"/>
    </location>
</feature>
<dbReference type="GO" id="GO:0005886">
    <property type="term" value="C:plasma membrane"/>
    <property type="evidence" value="ECO:0007669"/>
    <property type="project" value="UniProtKB-SubCell"/>
</dbReference>
<feature type="transmembrane region" description="Helical" evidence="7">
    <location>
        <begin position="356"/>
        <end position="374"/>
    </location>
</feature>
<feature type="transmembrane region" description="Helical" evidence="7">
    <location>
        <begin position="174"/>
        <end position="196"/>
    </location>
</feature>
<accession>A0A2W5Z6F6</accession>
<keyword evidence="3" id="KW-1003">Cell membrane</keyword>
<keyword evidence="5 7" id="KW-1133">Transmembrane helix</keyword>
<evidence type="ECO:0008006" key="10">
    <source>
        <dbReference type="Google" id="ProtNLM"/>
    </source>
</evidence>
<sequence length="498" mass="52465">MVSTVFARRAARGTVWTAAATWLNRLFVLVVVLVLARNLDARQFGVLGVATLAANVALQLNEGGMIDALIWWPGRQDRDAAETTLLSLMVLGAVLGGLLVALAPAIATVFSAPDALPLLRVYGIVIFVDATGSAYIGMLTRELDFRRRFFPDVLPSVCGSLLTVGLALGGVGIWSLVIGDLVTGILRMLVGFVVVGRHTVPRWHAALAAKLMRFGRAALASTFLEFALQNIDYALVALLLGPVALGLYTIAFRVAILPFLVVTWVIAGVAFPLYARVINDRPAVQRVLELTMRVCGSLVVLMGVGVATLAPSLELLGQRWAPSVPVARWLGIYICIRSAAFTASSLLRVVNPRVNALLKGAWVVLLAVLIATVGRNGITTVGAIQVVVAIPLLAAYLLLVRRLAGVSIWPVILDMARIAFAAAVAAAATLALRHAVAPLADPTSLGALVVLGIVFCATYALALALILPGVASDVRGLRELAGKKNETAARALAAESVP</sequence>
<evidence type="ECO:0000256" key="7">
    <source>
        <dbReference type="SAM" id="Phobius"/>
    </source>
</evidence>
<evidence type="ECO:0000256" key="2">
    <source>
        <dbReference type="ARBA" id="ARBA00007430"/>
    </source>
</evidence>
<evidence type="ECO:0000256" key="5">
    <source>
        <dbReference type="ARBA" id="ARBA00022989"/>
    </source>
</evidence>
<comment type="subcellular location">
    <subcellularLocation>
        <location evidence="1">Cell membrane</location>
        <topology evidence="1">Multi-pass membrane protein</topology>
    </subcellularLocation>
</comment>